<evidence type="ECO:0000313" key="2">
    <source>
        <dbReference type="EMBL" id="KAA1068086.1"/>
    </source>
</evidence>
<proteinExistence type="predicted"/>
<accession>A0A5B0LVG8</accession>
<feature type="compositionally biased region" description="Basic and acidic residues" evidence="1">
    <location>
        <begin position="51"/>
        <end position="60"/>
    </location>
</feature>
<organism evidence="2 3">
    <name type="scientific">Puccinia graminis f. sp. tritici</name>
    <dbReference type="NCBI Taxonomy" id="56615"/>
    <lineage>
        <taxon>Eukaryota</taxon>
        <taxon>Fungi</taxon>
        <taxon>Dikarya</taxon>
        <taxon>Basidiomycota</taxon>
        <taxon>Pucciniomycotina</taxon>
        <taxon>Pucciniomycetes</taxon>
        <taxon>Pucciniales</taxon>
        <taxon>Pucciniaceae</taxon>
        <taxon>Puccinia</taxon>
    </lineage>
</organism>
<gene>
    <name evidence="2" type="ORF">PGTUg99_011890</name>
</gene>
<feature type="compositionally biased region" description="Acidic residues" evidence="1">
    <location>
        <begin position="69"/>
        <end position="87"/>
    </location>
</feature>
<feature type="region of interest" description="Disordered" evidence="1">
    <location>
        <begin position="1"/>
        <end position="90"/>
    </location>
</feature>
<evidence type="ECO:0000256" key="1">
    <source>
        <dbReference type="SAM" id="MobiDB-lite"/>
    </source>
</evidence>
<dbReference type="Proteomes" id="UP000325313">
    <property type="component" value="Unassembled WGS sequence"/>
</dbReference>
<reference evidence="2 3" key="1">
    <citation type="submission" date="2019-05" db="EMBL/GenBank/DDBJ databases">
        <title>Emergence of the Ug99 lineage of the wheat stem rust pathogen through somatic hybridization.</title>
        <authorList>
            <person name="Li F."/>
            <person name="Upadhyaya N.M."/>
            <person name="Sperschneider J."/>
            <person name="Matny O."/>
            <person name="Nguyen-Phuc H."/>
            <person name="Mago R."/>
            <person name="Raley C."/>
            <person name="Miller M.E."/>
            <person name="Silverstein K.A.T."/>
            <person name="Henningsen E."/>
            <person name="Hirsch C.D."/>
            <person name="Visser B."/>
            <person name="Pretorius Z.A."/>
            <person name="Steffenson B.J."/>
            <person name="Schwessinger B."/>
            <person name="Dodds P.N."/>
            <person name="Figueroa M."/>
        </authorList>
    </citation>
    <scope>NUCLEOTIDE SEQUENCE [LARGE SCALE GENOMIC DNA]</scope>
    <source>
        <strain evidence="2 3">Ug99</strain>
    </source>
</reference>
<evidence type="ECO:0000313" key="3">
    <source>
        <dbReference type="Proteomes" id="UP000325313"/>
    </source>
</evidence>
<feature type="compositionally biased region" description="Basic and acidic residues" evidence="1">
    <location>
        <begin position="32"/>
        <end position="41"/>
    </location>
</feature>
<name>A0A5B0LVG8_PUCGR</name>
<comment type="caution">
    <text evidence="2">The sequence shown here is derived from an EMBL/GenBank/DDBJ whole genome shotgun (WGS) entry which is preliminary data.</text>
</comment>
<dbReference type="EMBL" id="VDEP01000506">
    <property type="protein sequence ID" value="KAA1068086.1"/>
    <property type="molecule type" value="Genomic_DNA"/>
</dbReference>
<protein>
    <submittedName>
        <fullName evidence="2">Uncharacterized protein</fullName>
    </submittedName>
</protein>
<dbReference type="AlphaFoldDB" id="A0A5B0LVG8"/>
<sequence>MHDSEESNCASEISSGLCAPPGTPTYYSPLHIHPDRDRQLDEETVNALDEAQIHTDKQTEADPAIDGGPTEEDPNQDGELTAEDTDEESTRHLRDILQSFNDSDSPYFVIPMDRGKVSGPGKMTDRVPELEPIQAALYKLPPQDEKIIEDYLEKMREAYLELANNPHRDRFGDEENAYYFGHLDEVDRAILGMAESNVWLIWGLLLTWATLITTLEDTRARSFKSRRARELVDSLKNANGGDFVSSPGDCVVGTTGRQHREVSECSICLENFARSKRITV</sequence>